<dbReference type="PROSITE" id="PS51007">
    <property type="entry name" value="CYTC"/>
    <property type="match status" value="1"/>
</dbReference>
<dbReference type="GO" id="GO:0009055">
    <property type="term" value="F:electron transfer activity"/>
    <property type="evidence" value="ECO:0007669"/>
    <property type="project" value="InterPro"/>
</dbReference>
<dbReference type="Pfam" id="PF00034">
    <property type="entry name" value="Cytochrom_C"/>
    <property type="match status" value="1"/>
</dbReference>
<organism evidence="9 10">
    <name type="scientific">Fulvimarina endophytica</name>
    <dbReference type="NCBI Taxonomy" id="2293836"/>
    <lineage>
        <taxon>Bacteria</taxon>
        <taxon>Pseudomonadati</taxon>
        <taxon>Pseudomonadota</taxon>
        <taxon>Alphaproteobacteria</taxon>
        <taxon>Hyphomicrobiales</taxon>
        <taxon>Aurantimonadaceae</taxon>
        <taxon>Fulvimarina</taxon>
    </lineage>
</organism>
<dbReference type="PANTHER" id="PTHR11961">
    <property type="entry name" value="CYTOCHROME C"/>
    <property type="match status" value="1"/>
</dbReference>
<reference evidence="9 10" key="1">
    <citation type="submission" date="2018-08" db="EMBL/GenBank/DDBJ databases">
        <title>Fulvimarina sp. 85, whole genome shotgun sequence.</title>
        <authorList>
            <person name="Tuo L."/>
        </authorList>
    </citation>
    <scope>NUCLEOTIDE SEQUENCE [LARGE SCALE GENOMIC DNA]</scope>
    <source>
        <strain evidence="9 10">85</strain>
    </source>
</reference>
<dbReference type="InterPro" id="IPR009056">
    <property type="entry name" value="Cyt_c-like_dom"/>
</dbReference>
<dbReference type="GO" id="GO:0020037">
    <property type="term" value="F:heme binding"/>
    <property type="evidence" value="ECO:0007669"/>
    <property type="project" value="InterPro"/>
</dbReference>
<keyword evidence="7" id="KW-0732">Signal</keyword>
<feature type="signal peptide" evidence="7">
    <location>
        <begin position="1"/>
        <end position="23"/>
    </location>
</feature>
<keyword evidence="5 6" id="KW-0408">Iron</keyword>
<protein>
    <submittedName>
        <fullName evidence="9">Cytochrome c family protein</fullName>
    </submittedName>
</protein>
<sequence length="134" mass="14405">MRYLTLLATSAGLALALGMPAKAQDAEAGANVFKRCQACHKVGEGAKNGIGPELNGVFTEKPGAVEGYSFSSAFQEWAADKDQWNDELMTEWLSDPRGTVKGTKMAFAGLKKPEEIANVIAYLKTYNEDGTKAQ</sequence>
<dbReference type="GO" id="GO:0046872">
    <property type="term" value="F:metal ion binding"/>
    <property type="evidence" value="ECO:0007669"/>
    <property type="project" value="UniProtKB-KW"/>
</dbReference>
<evidence type="ECO:0000256" key="3">
    <source>
        <dbReference type="ARBA" id="ARBA00022723"/>
    </source>
</evidence>
<keyword evidence="10" id="KW-1185">Reference proteome</keyword>
<dbReference type="PRINTS" id="PR00604">
    <property type="entry name" value="CYTCHRMECIAB"/>
</dbReference>
<dbReference type="Gene3D" id="1.10.760.10">
    <property type="entry name" value="Cytochrome c-like domain"/>
    <property type="match status" value="1"/>
</dbReference>
<keyword evidence="3 6" id="KW-0479">Metal-binding</keyword>
<dbReference type="OrthoDB" id="9805828at2"/>
<evidence type="ECO:0000256" key="4">
    <source>
        <dbReference type="ARBA" id="ARBA00022982"/>
    </source>
</evidence>
<evidence type="ECO:0000256" key="6">
    <source>
        <dbReference type="PROSITE-ProRule" id="PRU00433"/>
    </source>
</evidence>
<evidence type="ECO:0000313" key="9">
    <source>
        <dbReference type="EMBL" id="RFC66328.1"/>
    </source>
</evidence>
<dbReference type="InterPro" id="IPR002327">
    <property type="entry name" value="Cyt_c_1A/1B"/>
</dbReference>
<feature type="domain" description="Cytochrome c" evidence="8">
    <location>
        <begin position="24"/>
        <end position="127"/>
    </location>
</feature>
<dbReference type="Proteomes" id="UP000264310">
    <property type="component" value="Unassembled WGS sequence"/>
</dbReference>
<evidence type="ECO:0000256" key="2">
    <source>
        <dbReference type="ARBA" id="ARBA00022617"/>
    </source>
</evidence>
<dbReference type="AlphaFoldDB" id="A0A371XAR1"/>
<proteinExistence type="predicted"/>
<dbReference type="InterPro" id="IPR036909">
    <property type="entry name" value="Cyt_c-like_dom_sf"/>
</dbReference>
<dbReference type="EMBL" id="QURL01000001">
    <property type="protein sequence ID" value="RFC66328.1"/>
    <property type="molecule type" value="Genomic_DNA"/>
</dbReference>
<evidence type="ECO:0000256" key="1">
    <source>
        <dbReference type="ARBA" id="ARBA00022448"/>
    </source>
</evidence>
<comment type="caution">
    <text evidence="9">The sequence shown here is derived from an EMBL/GenBank/DDBJ whole genome shotgun (WGS) entry which is preliminary data.</text>
</comment>
<gene>
    <name evidence="9" type="ORF">DYI37_02435</name>
</gene>
<dbReference type="RefSeq" id="WP_116681580.1">
    <property type="nucleotide sequence ID" value="NZ_QURL01000001.1"/>
</dbReference>
<feature type="chain" id="PRO_5016860410" evidence="7">
    <location>
        <begin position="24"/>
        <end position="134"/>
    </location>
</feature>
<evidence type="ECO:0000256" key="5">
    <source>
        <dbReference type="ARBA" id="ARBA00023004"/>
    </source>
</evidence>
<evidence type="ECO:0000256" key="7">
    <source>
        <dbReference type="SAM" id="SignalP"/>
    </source>
</evidence>
<evidence type="ECO:0000259" key="8">
    <source>
        <dbReference type="PROSITE" id="PS51007"/>
    </source>
</evidence>
<evidence type="ECO:0000313" key="10">
    <source>
        <dbReference type="Proteomes" id="UP000264310"/>
    </source>
</evidence>
<accession>A0A371XAR1</accession>
<dbReference type="SUPFAM" id="SSF46626">
    <property type="entry name" value="Cytochrome c"/>
    <property type="match status" value="1"/>
</dbReference>
<keyword evidence="4" id="KW-0249">Electron transport</keyword>
<keyword evidence="2 6" id="KW-0349">Heme</keyword>
<name>A0A371XAR1_9HYPH</name>
<keyword evidence="1" id="KW-0813">Transport</keyword>